<gene>
    <name evidence="10" type="ORF">GCM10011573_24270</name>
</gene>
<keyword evidence="6" id="KW-0692">RNA repair</keyword>
<evidence type="ECO:0000256" key="3">
    <source>
        <dbReference type="ARBA" id="ARBA00022598"/>
    </source>
</evidence>
<keyword evidence="3 10" id="KW-0436">Ligase</keyword>
<reference evidence="11" key="1">
    <citation type="journal article" date="2019" name="Int. J. Syst. Evol. Microbiol.">
        <title>The Global Catalogue of Microorganisms (GCM) 10K type strain sequencing project: providing services to taxonomists for standard genome sequencing and annotation.</title>
        <authorList>
            <consortium name="The Broad Institute Genomics Platform"/>
            <consortium name="The Broad Institute Genome Sequencing Center for Infectious Disease"/>
            <person name="Wu L."/>
            <person name="Ma J."/>
        </authorList>
    </citation>
    <scope>NUCLEOTIDE SEQUENCE [LARGE SCALE GENOMIC DNA]</scope>
    <source>
        <strain evidence="11">CGMCC 1.15942</strain>
    </source>
</reference>
<evidence type="ECO:0000256" key="8">
    <source>
        <dbReference type="ARBA" id="ARBA00023211"/>
    </source>
</evidence>
<evidence type="ECO:0000256" key="7">
    <source>
        <dbReference type="ARBA" id="ARBA00023134"/>
    </source>
</evidence>
<comment type="catalytic activity">
    <reaction evidence="9">
        <text>a 3'-end 3'-phospho-ribonucleotide-RNA + a 5'-end dephospho-ribonucleoside-RNA + GTP = a ribonucleotidyl-ribonucleotide-RNA + GMP + diphosphate</text>
        <dbReference type="Rhea" id="RHEA:68076"/>
        <dbReference type="Rhea" id="RHEA-COMP:10463"/>
        <dbReference type="Rhea" id="RHEA-COMP:13936"/>
        <dbReference type="Rhea" id="RHEA-COMP:17355"/>
        <dbReference type="ChEBI" id="CHEBI:33019"/>
        <dbReference type="ChEBI" id="CHEBI:37565"/>
        <dbReference type="ChEBI" id="CHEBI:58115"/>
        <dbReference type="ChEBI" id="CHEBI:83062"/>
        <dbReference type="ChEBI" id="CHEBI:138284"/>
        <dbReference type="ChEBI" id="CHEBI:173118"/>
        <dbReference type="EC" id="6.5.1.8"/>
    </reaction>
</comment>
<dbReference type="PANTHER" id="PTHR43749:SF2">
    <property type="entry name" value="RNA-SPLICING LIGASE RTCB"/>
    <property type="match status" value="1"/>
</dbReference>
<dbReference type="PANTHER" id="PTHR43749">
    <property type="entry name" value="RNA-SPLICING LIGASE RTCB"/>
    <property type="match status" value="1"/>
</dbReference>
<evidence type="ECO:0000256" key="6">
    <source>
        <dbReference type="ARBA" id="ARBA00022800"/>
    </source>
</evidence>
<evidence type="ECO:0000313" key="10">
    <source>
        <dbReference type="EMBL" id="GGC93780.1"/>
    </source>
</evidence>
<evidence type="ECO:0000256" key="5">
    <source>
        <dbReference type="ARBA" id="ARBA00022741"/>
    </source>
</evidence>
<protein>
    <recommendedName>
        <fullName evidence="2">3'-phosphate/5'-hydroxy nucleic acid ligase</fullName>
        <ecNumber evidence="2">6.5.1.8</ecNumber>
    </recommendedName>
</protein>
<evidence type="ECO:0000256" key="2">
    <source>
        <dbReference type="ARBA" id="ARBA00012726"/>
    </source>
</evidence>
<keyword evidence="8" id="KW-0464">Manganese</keyword>
<evidence type="ECO:0000256" key="4">
    <source>
        <dbReference type="ARBA" id="ARBA00022723"/>
    </source>
</evidence>
<sequence>MLTIKGKYNEAHVYTEMLDDATIGQIMSLCNQEFAKASQIRIMPDTHSGSGCVIGTTMTIQDKVVPNLVGVDIGCGLYVVKLKKSIKTNFDKLDRIIRTRIPSGSNSHDKSYHEFELGGIHAPIHKGWALRSLGTLGGGNHFIEVNEGKDGLYLVIHSGSRVLGKEIAEYHQEVGYQKLSQQRKELKIAAAQATKQGESAKAAELTTLREAIKIPYELSYVTGNDLKNYLNDMQIAQAYAAMNRKIMAETILKGMKWKKAVIESFDCPHNYIDLDTKMLRKGAASATLGEKMIVPLNMKDGSILVIGKGNPAWNQSGPHGAGRLLSRSQAKAKISLESYQHAMKNVWTTSVSKKTIDEAPKAYKPMKQLLADITDTMDVQEVIRPLYNFKG</sequence>
<comment type="cofactor">
    <cofactor evidence="1">
        <name>Mn(2+)</name>
        <dbReference type="ChEBI" id="CHEBI:29035"/>
    </cofactor>
</comment>
<name>A0ABQ1P9T9_9ENTE</name>
<organism evidence="10 11">
    <name type="scientific">Enterococcus wangshanyuanii</name>
    <dbReference type="NCBI Taxonomy" id="2005703"/>
    <lineage>
        <taxon>Bacteria</taxon>
        <taxon>Bacillati</taxon>
        <taxon>Bacillota</taxon>
        <taxon>Bacilli</taxon>
        <taxon>Lactobacillales</taxon>
        <taxon>Enterococcaceae</taxon>
        <taxon>Enterococcus</taxon>
    </lineage>
</organism>
<dbReference type="Pfam" id="PF01139">
    <property type="entry name" value="RtcB"/>
    <property type="match status" value="2"/>
</dbReference>
<proteinExistence type="predicted"/>
<keyword evidence="4" id="KW-0479">Metal-binding</keyword>
<keyword evidence="11" id="KW-1185">Reference proteome</keyword>
<dbReference type="InterPro" id="IPR052915">
    <property type="entry name" value="RtcB-like"/>
</dbReference>
<evidence type="ECO:0000313" key="11">
    <source>
        <dbReference type="Proteomes" id="UP000630615"/>
    </source>
</evidence>
<dbReference type="RefSeq" id="WP_088269839.1">
    <property type="nucleotide sequence ID" value="NZ_BMKI01000005.1"/>
</dbReference>
<comment type="caution">
    <text evidence="10">The sequence shown here is derived from an EMBL/GenBank/DDBJ whole genome shotgun (WGS) entry which is preliminary data.</text>
</comment>
<evidence type="ECO:0000256" key="9">
    <source>
        <dbReference type="ARBA" id="ARBA00047746"/>
    </source>
</evidence>
<dbReference type="SUPFAM" id="SSF103365">
    <property type="entry name" value="Hypothetical protein PH1602"/>
    <property type="match status" value="1"/>
</dbReference>
<dbReference type="EMBL" id="BMKI01000005">
    <property type="protein sequence ID" value="GGC93780.1"/>
    <property type="molecule type" value="Genomic_DNA"/>
</dbReference>
<evidence type="ECO:0000256" key="1">
    <source>
        <dbReference type="ARBA" id="ARBA00001936"/>
    </source>
</evidence>
<dbReference type="InterPro" id="IPR036025">
    <property type="entry name" value="RtcB-like_sf"/>
</dbReference>
<keyword evidence="7" id="KW-0342">GTP-binding</keyword>
<dbReference type="GO" id="GO:0016874">
    <property type="term" value="F:ligase activity"/>
    <property type="evidence" value="ECO:0007669"/>
    <property type="project" value="UniProtKB-KW"/>
</dbReference>
<accession>A0ABQ1P9T9</accession>
<dbReference type="Proteomes" id="UP000630615">
    <property type="component" value="Unassembled WGS sequence"/>
</dbReference>
<dbReference type="InterPro" id="IPR001233">
    <property type="entry name" value="RtcB"/>
</dbReference>
<keyword evidence="5" id="KW-0547">Nucleotide-binding</keyword>
<dbReference type="Gene3D" id="3.90.1860.10">
    <property type="entry name" value="tRNA-splicing ligase RtcB"/>
    <property type="match status" value="1"/>
</dbReference>
<dbReference type="EC" id="6.5.1.8" evidence="2"/>